<evidence type="ECO:0000259" key="7">
    <source>
        <dbReference type="Pfam" id="PF14322"/>
    </source>
</evidence>
<proteinExistence type="inferred from homology"/>
<keyword evidence="5" id="KW-0998">Cell outer membrane</keyword>
<comment type="similarity">
    <text evidence="2">Belongs to the SusD family.</text>
</comment>
<comment type="subcellular location">
    <subcellularLocation>
        <location evidence="1">Cell outer membrane</location>
    </subcellularLocation>
</comment>
<dbReference type="SUPFAM" id="SSF48452">
    <property type="entry name" value="TPR-like"/>
    <property type="match status" value="1"/>
</dbReference>
<comment type="caution">
    <text evidence="8">The sequence shown here is derived from an EMBL/GenBank/DDBJ whole genome shotgun (WGS) entry which is preliminary data.</text>
</comment>
<keyword evidence="9" id="KW-1185">Reference proteome</keyword>
<dbReference type="RefSeq" id="WP_082027578.1">
    <property type="nucleotide sequence ID" value="NZ_JPIU01000050.1"/>
</dbReference>
<evidence type="ECO:0000256" key="1">
    <source>
        <dbReference type="ARBA" id="ARBA00004442"/>
    </source>
</evidence>
<evidence type="ECO:0000256" key="2">
    <source>
        <dbReference type="ARBA" id="ARBA00006275"/>
    </source>
</evidence>
<evidence type="ECO:0000256" key="4">
    <source>
        <dbReference type="ARBA" id="ARBA00023136"/>
    </source>
</evidence>
<evidence type="ECO:0000256" key="5">
    <source>
        <dbReference type="ARBA" id="ARBA00023237"/>
    </source>
</evidence>
<organism evidence="8 9">
    <name type="scientific">Sanguibacteroides justesenii</name>
    <dbReference type="NCBI Taxonomy" id="1547597"/>
    <lineage>
        <taxon>Bacteria</taxon>
        <taxon>Pseudomonadati</taxon>
        <taxon>Bacteroidota</taxon>
        <taxon>Bacteroidia</taxon>
        <taxon>Bacteroidales</taxon>
        <taxon>Porphyromonadaceae</taxon>
        <taxon>Sanguibacteroides</taxon>
    </lineage>
</organism>
<dbReference type="EMBL" id="JPIU01000050">
    <property type="protein sequence ID" value="KIO42691.1"/>
    <property type="molecule type" value="Genomic_DNA"/>
</dbReference>
<dbReference type="Gene3D" id="1.25.40.900">
    <property type="match status" value="1"/>
</dbReference>
<dbReference type="InterPro" id="IPR033985">
    <property type="entry name" value="SusD-like_N"/>
</dbReference>
<evidence type="ECO:0008006" key="10">
    <source>
        <dbReference type="Google" id="ProtNLM"/>
    </source>
</evidence>
<feature type="domain" description="SusD-like N-terminal" evidence="7">
    <location>
        <begin position="80"/>
        <end position="206"/>
    </location>
</feature>
<keyword evidence="3" id="KW-0732">Signal</keyword>
<dbReference type="Proteomes" id="UP000031980">
    <property type="component" value="Unassembled WGS sequence"/>
</dbReference>
<protein>
    <recommendedName>
        <fullName evidence="10">RagB/SusD family nutrient uptake outer membrane protein</fullName>
    </recommendedName>
</protein>
<dbReference type="Pfam" id="PF14322">
    <property type="entry name" value="SusD-like_3"/>
    <property type="match status" value="1"/>
</dbReference>
<evidence type="ECO:0000256" key="3">
    <source>
        <dbReference type="ARBA" id="ARBA00022729"/>
    </source>
</evidence>
<evidence type="ECO:0000259" key="6">
    <source>
        <dbReference type="Pfam" id="PF07980"/>
    </source>
</evidence>
<keyword evidence="4" id="KW-0472">Membrane</keyword>
<gene>
    <name evidence="8" type="ORF">BA92_14130</name>
</gene>
<dbReference type="InterPro" id="IPR011990">
    <property type="entry name" value="TPR-like_helical_dom_sf"/>
</dbReference>
<sequence>MKRYTILYLLMILFWANSCNSWLSLDAEDEIDSDYLLSEAQGFRNALNGIYLNLAEGKLYGRELSWGFLSAISQYYDPIISTEYKAAMEYDYENASVNTIISDIWLNTYNAIANCNNIIANINNIEPGKFELGEEERDLILGEALGVRAMLHFDMLRLFAPAPATNPSGNYIPYFTIYPSTSEPYLTIDDFLGHVIDDLVKARRLVAPHDSLNMDLERLAGRLTGNLMTDKDMFFRLRGTRFNLYAADALLARVYLYAGDKTNAYKHARYIYDSYVQKYNYYDHLRLTPANDITSSILKRSRKLYDGIILGLYNSKLLDLYEEYYNKRGEMPLKNVEEMFEGNEDDYRLVYLITPNNKGHQEALKYMRADEKINNVNSYQGPIIPYIRLSEIYYIMCECLVDTDKKQAVDLLNELRLARGCKTDIPYTVTESTFMDELVYDARKDFIGEGQLFFMYKRLNRPVLDGKKQIQMGNKFILPLPDIETIH</sequence>
<accession>A0A0C3RAT6</accession>
<dbReference type="InterPro" id="IPR012944">
    <property type="entry name" value="SusD_RagB_dom"/>
</dbReference>
<dbReference type="Pfam" id="PF07980">
    <property type="entry name" value="SusD_RagB"/>
    <property type="match status" value="1"/>
</dbReference>
<dbReference type="AlphaFoldDB" id="A0A0C3RAT6"/>
<evidence type="ECO:0000313" key="9">
    <source>
        <dbReference type="Proteomes" id="UP000031980"/>
    </source>
</evidence>
<dbReference type="GO" id="GO:0009279">
    <property type="term" value="C:cell outer membrane"/>
    <property type="evidence" value="ECO:0007669"/>
    <property type="project" value="UniProtKB-SubCell"/>
</dbReference>
<name>A0A0C3RAT6_9PORP</name>
<feature type="domain" description="RagB/SusD" evidence="6">
    <location>
        <begin position="365"/>
        <end position="476"/>
    </location>
</feature>
<dbReference type="Gene3D" id="1.25.40.390">
    <property type="match status" value="1"/>
</dbReference>
<reference evidence="8 9" key="1">
    <citation type="submission" date="2014-07" db="EMBL/GenBank/DDBJ databases">
        <title>Porphyromonadaceae bacterium OUH 308042 = ATCC BAA-2681 = DSM 28342 draft genome.</title>
        <authorList>
            <person name="Sydenham T.V."/>
            <person name="Hasman H."/>
            <person name="Justensen U.S."/>
        </authorList>
    </citation>
    <scope>NUCLEOTIDE SEQUENCE [LARGE SCALE GENOMIC DNA]</scope>
    <source>
        <strain evidence="8 9">OUH 308042</strain>
    </source>
</reference>
<evidence type="ECO:0000313" key="8">
    <source>
        <dbReference type="EMBL" id="KIO42691.1"/>
    </source>
</evidence>